<evidence type="ECO:0000313" key="3">
    <source>
        <dbReference type="Proteomes" id="UP001187192"/>
    </source>
</evidence>
<evidence type="ECO:0000256" key="1">
    <source>
        <dbReference type="SAM" id="MobiDB-lite"/>
    </source>
</evidence>
<dbReference type="Proteomes" id="UP001187192">
    <property type="component" value="Unassembled WGS sequence"/>
</dbReference>
<accession>A0AA88A152</accession>
<organism evidence="2 3">
    <name type="scientific">Ficus carica</name>
    <name type="common">Common fig</name>
    <dbReference type="NCBI Taxonomy" id="3494"/>
    <lineage>
        <taxon>Eukaryota</taxon>
        <taxon>Viridiplantae</taxon>
        <taxon>Streptophyta</taxon>
        <taxon>Embryophyta</taxon>
        <taxon>Tracheophyta</taxon>
        <taxon>Spermatophyta</taxon>
        <taxon>Magnoliopsida</taxon>
        <taxon>eudicotyledons</taxon>
        <taxon>Gunneridae</taxon>
        <taxon>Pentapetalae</taxon>
        <taxon>rosids</taxon>
        <taxon>fabids</taxon>
        <taxon>Rosales</taxon>
        <taxon>Moraceae</taxon>
        <taxon>Ficeae</taxon>
        <taxon>Ficus</taxon>
    </lineage>
</organism>
<dbReference type="EMBL" id="BTGU01000014">
    <property type="protein sequence ID" value="GMN42517.1"/>
    <property type="molecule type" value="Genomic_DNA"/>
</dbReference>
<protein>
    <submittedName>
        <fullName evidence="2">Uncharacterized protein</fullName>
    </submittedName>
</protein>
<dbReference type="AlphaFoldDB" id="A0AA88A152"/>
<evidence type="ECO:0000313" key="2">
    <source>
        <dbReference type="EMBL" id="GMN42517.1"/>
    </source>
</evidence>
<name>A0AA88A152_FICCA</name>
<keyword evidence="3" id="KW-1185">Reference proteome</keyword>
<reference evidence="2" key="1">
    <citation type="submission" date="2023-07" db="EMBL/GenBank/DDBJ databases">
        <title>draft genome sequence of fig (Ficus carica).</title>
        <authorList>
            <person name="Takahashi T."/>
            <person name="Nishimura K."/>
        </authorList>
    </citation>
    <scope>NUCLEOTIDE SEQUENCE</scope>
</reference>
<comment type="caution">
    <text evidence="2">The sequence shown here is derived from an EMBL/GenBank/DDBJ whole genome shotgun (WGS) entry which is preliminary data.</text>
</comment>
<gene>
    <name evidence="2" type="ORF">TIFTF001_011716</name>
</gene>
<proteinExistence type="predicted"/>
<feature type="compositionally biased region" description="Basic and acidic residues" evidence="1">
    <location>
        <begin position="75"/>
        <end position="101"/>
    </location>
</feature>
<feature type="region of interest" description="Disordered" evidence="1">
    <location>
        <begin position="71"/>
        <end position="101"/>
    </location>
</feature>
<sequence>MLCFRATITKKTKSANEESHQRAFTKKIYQLPDFAVREEAAQENSYSGTLEFAFFTIPYFRSKLQRSLPRGFGRNLERESEERERERENYSEEGRQRVSFE</sequence>